<evidence type="ECO:0000313" key="8">
    <source>
        <dbReference type="Proteomes" id="UP000245783"/>
    </source>
</evidence>
<dbReference type="SUPFAM" id="SSF54001">
    <property type="entry name" value="Cysteine proteinases"/>
    <property type="match status" value="1"/>
</dbReference>
<evidence type="ECO:0000259" key="6">
    <source>
        <dbReference type="PROSITE" id="PS50600"/>
    </source>
</evidence>
<dbReference type="GO" id="GO:0019784">
    <property type="term" value="F:deNEDDylase activity"/>
    <property type="evidence" value="ECO:0007669"/>
    <property type="project" value="InterPro"/>
</dbReference>
<reference evidence="7 8" key="1">
    <citation type="journal article" date="2018" name="Mol. Biol. Evol.">
        <title>Broad Genomic Sampling Reveals a Smut Pathogenic Ancestry of the Fungal Clade Ustilaginomycotina.</title>
        <authorList>
            <person name="Kijpornyongpan T."/>
            <person name="Mondo S.J."/>
            <person name="Barry K."/>
            <person name="Sandor L."/>
            <person name="Lee J."/>
            <person name="Lipzen A."/>
            <person name="Pangilinan J."/>
            <person name="LaButti K."/>
            <person name="Hainaut M."/>
            <person name="Henrissat B."/>
            <person name="Grigoriev I.V."/>
            <person name="Spatafora J.W."/>
            <person name="Aime M.C."/>
        </authorList>
    </citation>
    <scope>NUCLEOTIDE SEQUENCE [LARGE SCALE GENOMIC DNA]</scope>
    <source>
        <strain evidence="7 8">MCA 4658</strain>
    </source>
</reference>
<evidence type="ECO:0000256" key="2">
    <source>
        <dbReference type="ARBA" id="ARBA00022670"/>
    </source>
</evidence>
<gene>
    <name evidence="7" type="ORF">IE81DRAFT_320858</name>
</gene>
<evidence type="ECO:0000256" key="3">
    <source>
        <dbReference type="ARBA" id="ARBA00022801"/>
    </source>
</evidence>
<accession>A0A316W5H3</accession>
<keyword evidence="3" id="KW-0378">Hydrolase</keyword>
<dbReference type="AlphaFoldDB" id="A0A316W5H3"/>
<feature type="domain" description="Ubiquitin-like protease family profile" evidence="6">
    <location>
        <begin position="16"/>
        <end position="208"/>
    </location>
</feature>
<feature type="compositionally biased region" description="Basic and acidic residues" evidence="5">
    <location>
        <begin position="60"/>
        <end position="70"/>
    </location>
</feature>
<dbReference type="OrthoDB" id="5065855at2759"/>
<evidence type="ECO:0000313" key="7">
    <source>
        <dbReference type="EMBL" id="PWN44884.1"/>
    </source>
</evidence>
<feature type="region of interest" description="Disordered" evidence="5">
    <location>
        <begin position="51"/>
        <end position="72"/>
    </location>
</feature>
<protein>
    <recommendedName>
        <fullName evidence="6">Ubiquitin-like protease family profile domain-containing protein</fullName>
    </recommendedName>
</protein>
<keyword evidence="8" id="KW-1185">Reference proteome</keyword>
<dbReference type="GO" id="GO:0000338">
    <property type="term" value="P:protein deneddylation"/>
    <property type="evidence" value="ECO:0007669"/>
    <property type="project" value="TreeGrafter"/>
</dbReference>
<dbReference type="EMBL" id="KZ819358">
    <property type="protein sequence ID" value="PWN44884.1"/>
    <property type="molecule type" value="Genomic_DNA"/>
</dbReference>
<dbReference type="Gene3D" id="3.40.395.10">
    <property type="entry name" value="Adenoviral Proteinase, Chain A"/>
    <property type="match status" value="1"/>
</dbReference>
<dbReference type="PROSITE" id="PS50600">
    <property type="entry name" value="ULP_PROTEASE"/>
    <property type="match status" value="1"/>
</dbReference>
<evidence type="ECO:0000256" key="4">
    <source>
        <dbReference type="ARBA" id="ARBA00022807"/>
    </source>
</evidence>
<proteinExistence type="inferred from homology"/>
<dbReference type="GO" id="GO:0008234">
    <property type="term" value="F:cysteine-type peptidase activity"/>
    <property type="evidence" value="ECO:0007669"/>
    <property type="project" value="UniProtKB-KW"/>
</dbReference>
<comment type="similarity">
    <text evidence="1">Belongs to the peptidase C48 family.</text>
</comment>
<dbReference type="InterPro" id="IPR044613">
    <property type="entry name" value="Nep1/2-like"/>
</dbReference>
<organism evidence="7 8">
    <name type="scientific">Ceraceosorus guamensis</name>
    <dbReference type="NCBI Taxonomy" id="1522189"/>
    <lineage>
        <taxon>Eukaryota</taxon>
        <taxon>Fungi</taxon>
        <taxon>Dikarya</taxon>
        <taxon>Basidiomycota</taxon>
        <taxon>Ustilaginomycotina</taxon>
        <taxon>Exobasidiomycetes</taxon>
        <taxon>Ceraceosorales</taxon>
        <taxon>Ceraceosoraceae</taxon>
        <taxon>Ceraceosorus</taxon>
    </lineage>
</organism>
<dbReference type="GO" id="GO:0006508">
    <property type="term" value="P:proteolysis"/>
    <property type="evidence" value="ECO:0007669"/>
    <property type="project" value="UniProtKB-KW"/>
</dbReference>
<sequence>MTNDDRDPIVVSFGDACLRKEDLQTLEPNEWLNDGVIWTFAELLAARSSDSEASQSQSRSSDKAKQDAKDSTPSLLWQPAVVELMCSVTADLGAEEARNLLPPAGPLVVLPVSDRYSTEGLGIGSHWSCILAVEQAFKGPGSGWFGFHLDSMRPCNDDAAKTVWSAFLHTRGIKSSSVKRSLFEVEEVSPQENAHDCGLYMLLLSDLIISQHLDPVIFRPTSMAAALSNAGKTPPALSSLASDLTPAKAAQLRIDLHDFFSSWAQRQQLGEVPLRMTSWKEVRENVGDYRSPQR</sequence>
<dbReference type="Proteomes" id="UP000245783">
    <property type="component" value="Unassembled WGS sequence"/>
</dbReference>
<dbReference type="PANTHER" id="PTHR46468:SF1">
    <property type="entry name" value="SENTRIN-SPECIFIC PROTEASE 8"/>
    <property type="match status" value="1"/>
</dbReference>
<name>A0A316W5H3_9BASI</name>
<dbReference type="InterPro" id="IPR003653">
    <property type="entry name" value="Peptidase_C48_C"/>
</dbReference>
<dbReference type="STRING" id="1522189.A0A316W5H3"/>
<dbReference type="InterPro" id="IPR038765">
    <property type="entry name" value="Papain-like_cys_pep_sf"/>
</dbReference>
<dbReference type="RefSeq" id="XP_025372044.1">
    <property type="nucleotide sequence ID" value="XM_025513161.1"/>
</dbReference>
<dbReference type="PANTHER" id="PTHR46468">
    <property type="entry name" value="SENTRIN-SPECIFIC PROTEASE 8"/>
    <property type="match status" value="1"/>
</dbReference>
<evidence type="ECO:0000256" key="5">
    <source>
        <dbReference type="SAM" id="MobiDB-lite"/>
    </source>
</evidence>
<keyword evidence="2" id="KW-0645">Protease</keyword>
<dbReference type="GeneID" id="37035031"/>
<evidence type="ECO:0000256" key="1">
    <source>
        <dbReference type="ARBA" id="ARBA00005234"/>
    </source>
</evidence>
<dbReference type="InParanoid" id="A0A316W5H3"/>
<keyword evidence="4" id="KW-0788">Thiol protease</keyword>